<dbReference type="EMBL" id="KV784355">
    <property type="protein sequence ID" value="OEU20284.1"/>
    <property type="molecule type" value="Genomic_DNA"/>
</dbReference>
<dbReference type="PROSITE" id="PS50939">
    <property type="entry name" value="CYTOCHROME_B561"/>
    <property type="match status" value="1"/>
</dbReference>
<accession>A0A1E7FQ93</accession>
<dbReference type="InterPro" id="IPR045150">
    <property type="entry name" value="CYB561D1/2"/>
</dbReference>
<keyword evidence="3" id="KW-0813">Transport</keyword>
<keyword evidence="4" id="KW-0349">Heme</keyword>
<feature type="domain" description="Cytochrome b561" evidence="12">
    <location>
        <begin position="13"/>
        <end position="238"/>
    </location>
</feature>
<keyword evidence="5 11" id="KW-0812">Transmembrane</keyword>
<feature type="transmembrane region" description="Helical" evidence="11">
    <location>
        <begin position="104"/>
        <end position="128"/>
    </location>
</feature>
<dbReference type="InterPro" id="IPR006593">
    <property type="entry name" value="Cyt_b561/ferric_Rdtase_TM"/>
</dbReference>
<dbReference type="PANTHER" id="PTHR15422">
    <property type="entry name" value="OS05G0565100 PROTEIN"/>
    <property type="match status" value="1"/>
</dbReference>
<gene>
    <name evidence="13" type="ORF">FRACYDRAFT_260286</name>
</gene>
<name>A0A1E7FQ93_9STRA</name>
<evidence type="ECO:0000256" key="1">
    <source>
        <dbReference type="ARBA" id="ARBA00001970"/>
    </source>
</evidence>
<keyword evidence="6" id="KW-0479">Metal-binding</keyword>
<dbReference type="KEGG" id="fcy:FRACYDRAFT_260286"/>
<sequence>MSTLPSLLQRRSSIVLLWYTTIIVSLLVVLCISSIMIKDVGTTIPFTWHPILMTISFLFCMTQGIHSYLVGFGSNGNMGNNGIENDNDNHDNDRSNHNKNRSRMYHGILMLVALITAFGGYIAIYIAHLNGKGHTAVGDTFIKLFHTWFGYLILVGILFQSLVGLSKYILLYKQGRSFAKFHGLLGPLLWLFGCFNIFLGVWFWSSSSNNLFLQIILSLSIISIVVITILFFNIRSSSSSNNNNGNESVVLVSAQTSSEII</sequence>
<protein>
    <recommendedName>
        <fullName evidence="12">Cytochrome b561 domain-containing protein</fullName>
    </recommendedName>
</protein>
<evidence type="ECO:0000313" key="14">
    <source>
        <dbReference type="Proteomes" id="UP000095751"/>
    </source>
</evidence>
<dbReference type="InParanoid" id="A0A1E7FQ93"/>
<evidence type="ECO:0000256" key="9">
    <source>
        <dbReference type="ARBA" id="ARBA00023004"/>
    </source>
</evidence>
<evidence type="ECO:0000256" key="7">
    <source>
        <dbReference type="ARBA" id="ARBA00022982"/>
    </source>
</evidence>
<dbReference type="GO" id="GO:0046872">
    <property type="term" value="F:metal ion binding"/>
    <property type="evidence" value="ECO:0007669"/>
    <property type="project" value="UniProtKB-KW"/>
</dbReference>
<keyword evidence="9" id="KW-0408">Iron</keyword>
<feature type="transmembrane region" description="Helical" evidence="11">
    <location>
        <begin position="12"/>
        <end position="36"/>
    </location>
</feature>
<comment type="cofactor">
    <cofactor evidence="1">
        <name>heme b</name>
        <dbReference type="ChEBI" id="CHEBI:60344"/>
    </cofactor>
</comment>
<keyword evidence="7" id="KW-0249">Electron transport</keyword>
<evidence type="ECO:0000256" key="6">
    <source>
        <dbReference type="ARBA" id="ARBA00022723"/>
    </source>
</evidence>
<dbReference type="PANTHER" id="PTHR15422:SF45">
    <property type="entry name" value="CYTOCHROME B561 DOMAIN-CONTAINING PROTEIN"/>
    <property type="match status" value="1"/>
</dbReference>
<feature type="transmembrane region" description="Helical" evidence="11">
    <location>
        <begin position="211"/>
        <end position="232"/>
    </location>
</feature>
<evidence type="ECO:0000256" key="4">
    <source>
        <dbReference type="ARBA" id="ARBA00022617"/>
    </source>
</evidence>
<comment type="subcellular location">
    <subcellularLocation>
        <location evidence="2">Membrane</location>
        <topology evidence="2">Multi-pass membrane protein</topology>
    </subcellularLocation>
</comment>
<organism evidence="13 14">
    <name type="scientific">Fragilariopsis cylindrus CCMP1102</name>
    <dbReference type="NCBI Taxonomy" id="635003"/>
    <lineage>
        <taxon>Eukaryota</taxon>
        <taxon>Sar</taxon>
        <taxon>Stramenopiles</taxon>
        <taxon>Ochrophyta</taxon>
        <taxon>Bacillariophyta</taxon>
        <taxon>Bacillariophyceae</taxon>
        <taxon>Bacillariophycidae</taxon>
        <taxon>Bacillariales</taxon>
        <taxon>Bacillariaceae</taxon>
        <taxon>Fragilariopsis</taxon>
    </lineage>
</organism>
<reference evidence="13 14" key="1">
    <citation type="submission" date="2016-09" db="EMBL/GenBank/DDBJ databases">
        <title>Extensive genetic diversity and differential bi-allelic expression allows diatom success in the polar Southern Ocean.</title>
        <authorList>
            <consortium name="DOE Joint Genome Institute"/>
            <person name="Mock T."/>
            <person name="Otillar R.P."/>
            <person name="Strauss J."/>
            <person name="Dupont C."/>
            <person name="Frickenhaus S."/>
            <person name="Maumus F."/>
            <person name="Mcmullan M."/>
            <person name="Sanges R."/>
            <person name="Schmutz J."/>
            <person name="Toseland A."/>
            <person name="Valas R."/>
            <person name="Veluchamy A."/>
            <person name="Ward B.J."/>
            <person name="Allen A."/>
            <person name="Barry K."/>
            <person name="Falciatore A."/>
            <person name="Ferrante M."/>
            <person name="Fortunato A.E."/>
            <person name="Gloeckner G."/>
            <person name="Gruber A."/>
            <person name="Hipkin R."/>
            <person name="Janech M."/>
            <person name="Kroth P."/>
            <person name="Leese F."/>
            <person name="Lindquist E."/>
            <person name="Lyon B.R."/>
            <person name="Martin J."/>
            <person name="Mayer C."/>
            <person name="Parker M."/>
            <person name="Quesneville H."/>
            <person name="Raymond J."/>
            <person name="Uhlig C."/>
            <person name="Valentin K.U."/>
            <person name="Worden A.Z."/>
            <person name="Armbrust E.V."/>
            <person name="Bowler C."/>
            <person name="Green B."/>
            <person name="Moulton V."/>
            <person name="Van Oosterhout C."/>
            <person name="Grigoriev I."/>
        </authorList>
    </citation>
    <scope>NUCLEOTIDE SEQUENCE [LARGE SCALE GENOMIC DNA]</scope>
    <source>
        <strain evidence="13 14">CCMP1102</strain>
    </source>
</reference>
<dbReference type="OrthoDB" id="205226at2759"/>
<dbReference type="GO" id="GO:0016020">
    <property type="term" value="C:membrane"/>
    <property type="evidence" value="ECO:0007669"/>
    <property type="project" value="UniProtKB-SubCell"/>
</dbReference>
<dbReference type="Gene3D" id="1.20.120.1770">
    <property type="match status" value="1"/>
</dbReference>
<evidence type="ECO:0000256" key="8">
    <source>
        <dbReference type="ARBA" id="ARBA00022989"/>
    </source>
</evidence>
<evidence type="ECO:0000256" key="5">
    <source>
        <dbReference type="ARBA" id="ARBA00022692"/>
    </source>
</evidence>
<evidence type="ECO:0000259" key="12">
    <source>
        <dbReference type="PROSITE" id="PS50939"/>
    </source>
</evidence>
<feature type="transmembrane region" description="Helical" evidence="11">
    <location>
        <begin position="184"/>
        <end position="205"/>
    </location>
</feature>
<dbReference type="GO" id="GO:0140575">
    <property type="term" value="F:transmembrane monodehydroascorbate reductase activity"/>
    <property type="evidence" value="ECO:0007669"/>
    <property type="project" value="InterPro"/>
</dbReference>
<evidence type="ECO:0000313" key="13">
    <source>
        <dbReference type="EMBL" id="OEU20284.1"/>
    </source>
</evidence>
<proteinExistence type="predicted"/>
<feature type="transmembrane region" description="Helical" evidence="11">
    <location>
        <begin position="48"/>
        <end position="70"/>
    </location>
</feature>
<evidence type="ECO:0000256" key="10">
    <source>
        <dbReference type="ARBA" id="ARBA00023136"/>
    </source>
</evidence>
<dbReference type="Proteomes" id="UP000095751">
    <property type="component" value="Unassembled WGS sequence"/>
</dbReference>
<dbReference type="SMART" id="SM00665">
    <property type="entry name" value="B561"/>
    <property type="match status" value="1"/>
</dbReference>
<dbReference type="AlphaFoldDB" id="A0A1E7FQ93"/>
<evidence type="ECO:0000256" key="11">
    <source>
        <dbReference type="SAM" id="Phobius"/>
    </source>
</evidence>
<evidence type="ECO:0000256" key="3">
    <source>
        <dbReference type="ARBA" id="ARBA00022448"/>
    </source>
</evidence>
<keyword evidence="14" id="KW-1185">Reference proteome</keyword>
<feature type="transmembrane region" description="Helical" evidence="11">
    <location>
        <begin position="148"/>
        <end position="172"/>
    </location>
</feature>
<keyword evidence="8 11" id="KW-1133">Transmembrane helix</keyword>
<evidence type="ECO:0000256" key="2">
    <source>
        <dbReference type="ARBA" id="ARBA00004141"/>
    </source>
</evidence>
<keyword evidence="10 11" id="KW-0472">Membrane</keyword>
<dbReference type="Pfam" id="PF03188">
    <property type="entry name" value="Cytochrom_B561"/>
    <property type="match status" value="1"/>
</dbReference>